<dbReference type="Proteomes" id="UP000481030">
    <property type="component" value="Unassembled WGS sequence"/>
</dbReference>
<dbReference type="InterPro" id="IPR015424">
    <property type="entry name" value="PyrdxlP-dep_Trfase"/>
</dbReference>
<dbReference type="InterPro" id="IPR000192">
    <property type="entry name" value="Aminotrans_V_dom"/>
</dbReference>
<dbReference type="InterPro" id="IPR015422">
    <property type="entry name" value="PyrdxlP-dep_Trfase_small"/>
</dbReference>
<dbReference type="OrthoDB" id="9808002at2"/>
<reference evidence="4 5" key="1">
    <citation type="journal article" date="2016" name="Antonie Van Leeuwenhoek">
        <title>Bacillus depressus sp. nov., isolated from soil of a sunflower field.</title>
        <authorList>
            <person name="Wei X."/>
            <person name="Xin D."/>
            <person name="Xin Y."/>
            <person name="Zhang H."/>
            <person name="Wang T."/>
            <person name="Zhang J."/>
        </authorList>
    </citation>
    <scope>NUCLEOTIDE SEQUENCE [LARGE SCALE GENOMIC DNA]</scope>
    <source>
        <strain evidence="4 5">BZ1</strain>
    </source>
</reference>
<protein>
    <submittedName>
        <fullName evidence="4">Aminotransferase class V-fold PLP-dependent enzyme</fullName>
    </submittedName>
</protein>
<evidence type="ECO:0000313" key="4">
    <source>
        <dbReference type="EMBL" id="KAB2338995.1"/>
    </source>
</evidence>
<keyword evidence="2" id="KW-0663">Pyridoxal phosphate</keyword>
<feature type="domain" description="Aminotransferase class V" evidence="3">
    <location>
        <begin position="3"/>
        <end position="362"/>
    </location>
</feature>
<accession>A0A6L3VJ71</accession>
<dbReference type="Gene3D" id="1.10.260.50">
    <property type="match status" value="1"/>
</dbReference>
<gene>
    <name evidence="4" type="ORF">F7731_03885</name>
</gene>
<sequence length="380" mass="42178">MKYFDYAASCPLDDEAAETYVKAATKYFGNSQSLHDSGSVANSLLENCRDEMAHILHVEKEGIYFTSGGSESNFLGIHALLTAAKKNGKHIITSMAEHSSVKSALDKFIDEQHYEVTAIPLLSNGIIDLDQLKLAIKEETVLLAIQHGNSEIGTLQPLKEISNLCKEKQILIHSDCVHTFGKTDFKGISDYVDSISISGHKFYGPKGTGMVYINPYLKWNPYYPAATHEKGFRPGTVNVPSIAAMTVAAQKADKQLHNNNTHYKQLRETFLHAIEPVNEHVIVYQSDEPYQLPSTIGMRIKGMEGQFMMLECNRRGFAISTGSACQVGMQSISKTMHAMGITGKDAKGFIRISFGWHTTEEESRELGQTIVKIIHETSLR</sequence>
<dbReference type="InterPro" id="IPR015421">
    <property type="entry name" value="PyrdxlP-dep_Trfase_major"/>
</dbReference>
<dbReference type="InterPro" id="IPR016454">
    <property type="entry name" value="Cysteine_dSase"/>
</dbReference>
<keyword evidence="4" id="KW-0032">Aminotransferase</keyword>
<comment type="caution">
    <text evidence="4">The sequence shown here is derived from an EMBL/GenBank/DDBJ whole genome shotgun (WGS) entry which is preliminary data.</text>
</comment>
<evidence type="ECO:0000256" key="1">
    <source>
        <dbReference type="ARBA" id="ARBA00001933"/>
    </source>
</evidence>
<organism evidence="4 5">
    <name type="scientific">Cytobacillus depressus</name>
    <dbReference type="NCBI Taxonomy" id="1602942"/>
    <lineage>
        <taxon>Bacteria</taxon>
        <taxon>Bacillati</taxon>
        <taxon>Bacillota</taxon>
        <taxon>Bacilli</taxon>
        <taxon>Bacillales</taxon>
        <taxon>Bacillaceae</taxon>
        <taxon>Cytobacillus</taxon>
    </lineage>
</organism>
<dbReference type="PANTHER" id="PTHR11601:SF36">
    <property type="entry name" value="CYSTEINE DESULFURASE NIFS-RELATED"/>
    <property type="match status" value="1"/>
</dbReference>
<name>A0A6L3VJ71_9BACI</name>
<dbReference type="PANTHER" id="PTHR11601">
    <property type="entry name" value="CYSTEINE DESULFURYLASE FAMILY MEMBER"/>
    <property type="match status" value="1"/>
</dbReference>
<evidence type="ECO:0000313" key="5">
    <source>
        <dbReference type="Proteomes" id="UP000481030"/>
    </source>
</evidence>
<dbReference type="SUPFAM" id="SSF53383">
    <property type="entry name" value="PLP-dependent transferases"/>
    <property type="match status" value="1"/>
</dbReference>
<keyword evidence="5" id="KW-1185">Reference proteome</keyword>
<dbReference type="Gene3D" id="3.40.640.10">
    <property type="entry name" value="Type I PLP-dependent aspartate aminotransferase-like (Major domain)"/>
    <property type="match status" value="1"/>
</dbReference>
<comment type="cofactor">
    <cofactor evidence="1">
        <name>pyridoxal 5'-phosphate</name>
        <dbReference type="ChEBI" id="CHEBI:597326"/>
    </cofactor>
</comment>
<dbReference type="GO" id="GO:0008483">
    <property type="term" value="F:transaminase activity"/>
    <property type="evidence" value="ECO:0007669"/>
    <property type="project" value="UniProtKB-KW"/>
</dbReference>
<dbReference type="AlphaFoldDB" id="A0A6L3VJ71"/>
<dbReference type="EMBL" id="WBOS01000001">
    <property type="protein sequence ID" value="KAB2338995.1"/>
    <property type="molecule type" value="Genomic_DNA"/>
</dbReference>
<dbReference type="PIRSF" id="PIRSF005572">
    <property type="entry name" value="NifS"/>
    <property type="match status" value="1"/>
</dbReference>
<evidence type="ECO:0000259" key="3">
    <source>
        <dbReference type="Pfam" id="PF00266"/>
    </source>
</evidence>
<proteinExistence type="predicted"/>
<dbReference type="NCBIfam" id="NF002806">
    <property type="entry name" value="PRK02948.1"/>
    <property type="match status" value="1"/>
</dbReference>
<dbReference type="Gene3D" id="3.90.1150.10">
    <property type="entry name" value="Aspartate Aminotransferase, domain 1"/>
    <property type="match status" value="1"/>
</dbReference>
<dbReference type="Pfam" id="PF00266">
    <property type="entry name" value="Aminotran_5"/>
    <property type="match status" value="1"/>
</dbReference>
<keyword evidence="4" id="KW-0808">Transferase</keyword>
<evidence type="ECO:0000256" key="2">
    <source>
        <dbReference type="ARBA" id="ARBA00022898"/>
    </source>
</evidence>